<evidence type="ECO:0000256" key="2">
    <source>
        <dbReference type="SAM" id="MobiDB-lite"/>
    </source>
</evidence>
<protein>
    <recommendedName>
        <fullName evidence="3">Teneurin-like YD-shell domain-containing protein</fullName>
    </recommendedName>
</protein>
<feature type="domain" description="Teneurin-like YD-shell" evidence="3">
    <location>
        <begin position="215"/>
        <end position="359"/>
    </location>
</feature>
<organism evidence="4 5">
    <name type="scientific">Anoxybacter fermentans</name>
    <dbReference type="NCBI Taxonomy" id="1323375"/>
    <lineage>
        <taxon>Bacteria</taxon>
        <taxon>Bacillati</taxon>
        <taxon>Bacillota</taxon>
        <taxon>Clostridia</taxon>
        <taxon>Halanaerobiales</taxon>
        <taxon>Anoxybacter</taxon>
    </lineage>
</organism>
<proteinExistence type="predicted"/>
<dbReference type="SUPFAM" id="SSF47090">
    <property type="entry name" value="PGBD-like"/>
    <property type="match status" value="1"/>
</dbReference>
<gene>
    <name evidence="4" type="ORF">BBF96_12275</name>
</gene>
<dbReference type="Pfam" id="PF05593">
    <property type="entry name" value="RHS_repeat"/>
    <property type="match status" value="2"/>
</dbReference>
<dbReference type="InterPro" id="IPR056823">
    <property type="entry name" value="TEN-like_YD-shell"/>
</dbReference>
<evidence type="ECO:0000313" key="5">
    <source>
        <dbReference type="Proteomes" id="UP000267250"/>
    </source>
</evidence>
<dbReference type="InterPro" id="IPR022385">
    <property type="entry name" value="Rhs_assc_core"/>
</dbReference>
<dbReference type="InterPro" id="IPR036365">
    <property type="entry name" value="PGBD-like_sf"/>
</dbReference>
<dbReference type="Gene3D" id="1.10.101.10">
    <property type="entry name" value="PGBD-like superfamily/PGBD"/>
    <property type="match status" value="1"/>
</dbReference>
<dbReference type="NCBIfam" id="TIGR01643">
    <property type="entry name" value="YD_repeat_2x"/>
    <property type="match status" value="11"/>
</dbReference>
<dbReference type="Proteomes" id="UP000267250">
    <property type="component" value="Chromosome"/>
</dbReference>
<feature type="domain" description="Teneurin-like YD-shell" evidence="3">
    <location>
        <begin position="87"/>
        <end position="201"/>
    </location>
</feature>
<feature type="domain" description="Teneurin-like YD-shell" evidence="3">
    <location>
        <begin position="459"/>
        <end position="552"/>
    </location>
</feature>
<dbReference type="Gene3D" id="2.180.10.10">
    <property type="entry name" value="RHS repeat-associated core"/>
    <property type="match status" value="2"/>
</dbReference>
<dbReference type="OrthoDB" id="513777at2"/>
<evidence type="ECO:0000313" key="4">
    <source>
        <dbReference type="EMBL" id="AZR74105.1"/>
    </source>
</evidence>
<dbReference type="EMBL" id="CP016379">
    <property type="protein sequence ID" value="AZR74105.1"/>
    <property type="molecule type" value="Genomic_DNA"/>
</dbReference>
<evidence type="ECO:0000259" key="3">
    <source>
        <dbReference type="Pfam" id="PF25023"/>
    </source>
</evidence>
<keyword evidence="1" id="KW-0677">Repeat</keyword>
<dbReference type="PANTHER" id="PTHR32305">
    <property type="match status" value="1"/>
</dbReference>
<dbReference type="InterPro" id="IPR036366">
    <property type="entry name" value="PGBDSf"/>
</dbReference>
<dbReference type="InterPro" id="IPR031325">
    <property type="entry name" value="RHS_repeat"/>
</dbReference>
<dbReference type="KEGG" id="aft:BBF96_12275"/>
<dbReference type="NCBIfam" id="TIGR03696">
    <property type="entry name" value="Rhs_assc_core"/>
    <property type="match status" value="1"/>
</dbReference>
<feature type="region of interest" description="Disordered" evidence="2">
    <location>
        <begin position="423"/>
        <end position="445"/>
    </location>
</feature>
<sequence>MMVSNVTEYEYDARQLLVAKTDAMGYKTRYEYDPNGNLIARIDPLGRKTEYEYDSLNRRIAEINALGYVTDYQYNAVGNLIQVKDPKGNITVYQYDGLDRLTKIIEANGGEYEYEYDKIGNLVKIIDPMENVKKMSYNSLNKLIEVTDAMGYTTVYQYDPEGMLTRIVDANGHTKEYQYDALDRLILEIDPLGNETRYDYDPVGNLAFKIDAEGRRTSYTYDPLDRLIQIEYQTGEKEKFEYDPLGRIIRAESPEFVQTFSYDKLGRKIKARNETLGTEIQYSYDAVGNLKTLTTPKGSVISYEYDALNRLVKANLPTNHYAEYEYDANNNLTRMKYSNGVVTEYSYDEMNRIKSIVTHGPYGVLSSFTYERDLVGNILKCTEEDGTVTLYRYDANYRLTKVIYPVEKITAIRDVQLITQPIGGNEKEKGKGKNQKDNDNQPDPAENFDYLALPFNVVTYEYDAVGNMIRKSQDGVETLYQYNAANQLIQAGDVRYIYDRLGNRIQKISPEGTVTYKYDYANRLSQVLFDDGTEVKYSYDALGRRVKREESYWHTSNQLRWEKTVYVYDGNRLLAEYDQHGGGIQPLAEYFTGNGNIIARKMYGYHDRKLKGYQPNTRGFLFFYHHDVNRNVMDITDRSGNSLFKYRYDAFGEVYAGVMEPYNHHGLTEKFYDTKVKLYHFKARDYDPVTGQWIQRDRYRGRLSDPRTLHGYMYAYQNPVRFEDPLGYDIDVPVTDPIEPVVGIPEDPEAGIRDMLDDLGEQINESGKIYGFGSQGEEIKEIQTILNEGFGKNVKVDGIYGQETLEAMKNYKENEEITIDVGTNMKFKNEYVKVVYETSYKIISGKNTNVEVKVDKNKNVTISYQNSNIKLDTSGNMEFTIPGLNTAIPSYSPYRYIYNKEDVAIGVKQTATKKVGDIEMMIENILYLPSTPDVEGWVVFEETSVKVKMGGVEASGKTKIYVRS</sequence>
<accession>A0A3S9T0T1</accession>
<name>A0A3S9T0T1_9FIRM</name>
<dbReference type="InterPro" id="IPR006530">
    <property type="entry name" value="YD"/>
</dbReference>
<dbReference type="InterPro" id="IPR050708">
    <property type="entry name" value="T6SS_VgrG/RHS"/>
</dbReference>
<evidence type="ECO:0000256" key="1">
    <source>
        <dbReference type="ARBA" id="ARBA00022737"/>
    </source>
</evidence>
<dbReference type="Pfam" id="PF25023">
    <property type="entry name" value="TEN_YD-shell"/>
    <property type="match status" value="3"/>
</dbReference>
<dbReference type="PANTHER" id="PTHR32305:SF15">
    <property type="entry name" value="PROTEIN RHSA-RELATED"/>
    <property type="match status" value="1"/>
</dbReference>
<keyword evidence="5" id="KW-1185">Reference proteome</keyword>
<dbReference type="AlphaFoldDB" id="A0A3S9T0T1"/>
<reference evidence="4 5" key="1">
    <citation type="submission" date="2016-07" db="EMBL/GenBank/DDBJ databases">
        <title>Genome and transcriptome analysis of iron-reducing fermentative bacteria Anoxybacter fermentans.</title>
        <authorList>
            <person name="Zeng X."/>
            <person name="Shao Z."/>
        </authorList>
    </citation>
    <scope>NUCLEOTIDE SEQUENCE [LARGE SCALE GENOMIC DNA]</scope>
    <source>
        <strain evidence="4 5">DY22613</strain>
    </source>
</reference>
<feature type="compositionally biased region" description="Basic and acidic residues" evidence="2">
    <location>
        <begin position="425"/>
        <end position="439"/>
    </location>
</feature>